<gene>
    <name evidence="2" type="ORF">M8542_30690</name>
</gene>
<dbReference type="SUPFAM" id="SSF52200">
    <property type="entry name" value="Toll/Interleukin receptor TIR domain"/>
    <property type="match status" value="1"/>
</dbReference>
<dbReference type="InterPro" id="IPR035897">
    <property type="entry name" value="Toll_tir_struct_dom_sf"/>
</dbReference>
<dbReference type="Pfam" id="PF13676">
    <property type="entry name" value="TIR_2"/>
    <property type="match status" value="1"/>
</dbReference>
<dbReference type="GO" id="GO:0007165">
    <property type="term" value="P:signal transduction"/>
    <property type="evidence" value="ECO:0007669"/>
    <property type="project" value="InterPro"/>
</dbReference>
<protein>
    <submittedName>
        <fullName evidence="2">TIR domain-containing protein</fullName>
    </submittedName>
</protein>
<comment type="caution">
    <text evidence="2">The sequence shown here is derived from an EMBL/GenBank/DDBJ whole genome shotgun (WGS) entry which is preliminary data.</text>
</comment>
<dbReference type="EMBL" id="JAMXQV010000018">
    <property type="protein sequence ID" value="MCR6487205.1"/>
    <property type="molecule type" value="Genomic_DNA"/>
</dbReference>
<reference evidence="2" key="1">
    <citation type="submission" date="2022-06" db="EMBL/GenBank/DDBJ databases">
        <title>Amycolatopsis iheyaensis sp. nov., a new species of the genus Amycolatopsis isolated from soil in Iheya island, Japan.</title>
        <authorList>
            <person name="Ngamcharungchit C."/>
            <person name="Kanto H."/>
            <person name="Take A."/>
            <person name="Intra B."/>
            <person name="Matsumoto A."/>
            <person name="Panbangred W."/>
            <person name="Inahashi Y."/>
        </authorList>
    </citation>
    <scope>NUCLEOTIDE SEQUENCE</scope>
    <source>
        <strain evidence="2">OK19-0408</strain>
    </source>
</reference>
<evidence type="ECO:0000259" key="1">
    <source>
        <dbReference type="SMART" id="SM00255"/>
    </source>
</evidence>
<keyword evidence="3" id="KW-1185">Reference proteome</keyword>
<feature type="domain" description="TIR" evidence="1">
    <location>
        <begin position="346"/>
        <end position="484"/>
    </location>
</feature>
<accession>A0A9X2NI96</accession>
<evidence type="ECO:0000313" key="2">
    <source>
        <dbReference type="EMBL" id="MCR6487205.1"/>
    </source>
</evidence>
<proteinExistence type="predicted"/>
<dbReference type="AlphaFoldDB" id="A0A9X2NI96"/>
<dbReference type="SMART" id="SM00255">
    <property type="entry name" value="TIR"/>
    <property type="match status" value="1"/>
</dbReference>
<dbReference type="Proteomes" id="UP001144096">
    <property type="component" value="Unassembled WGS sequence"/>
</dbReference>
<dbReference type="InterPro" id="IPR000157">
    <property type="entry name" value="TIR_dom"/>
</dbReference>
<evidence type="ECO:0000313" key="3">
    <source>
        <dbReference type="Proteomes" id="UP001144096"/>
    </source>
</evidence>
<dbReference type="InterPro" id="IPR008930">
    <property type="entry name" value="Terpenoid_cyclase/PrenylTrfase"/>
</dbReference>
<dbReference type="RefSeq" id="WP_257923774.1">
    <property type="nucleotide sequence ID" value="NZ_JAMXQV010000018.1"/>
</dbReference>
<dbReference type="Gene3D" id="3.40.50.10140">
    <property type="entry name" value="Toll/interleukin-1 receptor homology (TIR) domain"/>
    <property type="match status" value="1"/>
</dbReference>
<organism evidence="2 3">
    <name type="scientific">Amycolatopsis iheyensis</name>
    <dbReference type="NCBI Taxonomy" id="2945988"/>
    <lineage>
        <taxon>Bacteria</taxon>
        <taxon>Bacillati</taxon>
        <taxon>Actinomycetota</taxon>
        <taxon>Actinomycetes</taxon>
        <taxon>Pseudonocardiales</taxon>
        <taxon>Pseudonocardiaceae</taxon>
        <taxon>Amycolatopsis</taxon>
    </lineage>
</organism>
<name>A0A9X2NI96_9PSEU</name>
<dbReference type="SUPFAM" id="SSF48239">
    <property type="entry name" value="Terpenoid cyclases/Protein prenyltransferases"/>
    <property type="match status" value="1"/>
</dbReference>
<sequence>MDGASTAAFAAELLGVSSITDLARAQLARSVLPGGRVEAHEFGRHQHSSASAGGVLIGLAGCPRVPDSLVAPLVRLVSALVDDTGQVRPHDGDRRNGDSTWAEAQILLGLLSRPNLLDDLAKVAVLIDRLTSLQHDAGGWPLRTGGDPTPTFTFYPALALAQAARLGLHTAKAVAALRATEGFLDRQLSSAATCLEERILAQFALERTSASTTGSASARRRAEILASCWNAQAGLLLDDRQVTIYDQPVWHSITWRPLLYLCLRTWTPPLSPVGTVLGAELIDSFDPHIRAWHGPASSTTPGKGTSWASALALRATTAFARDLRRAGHTAAEFRVRQAELTTPKYGFDVAISFAGSDRGTAELISRKLQAAGLRVFYDRDYQHTLLGEDLTMLLQNTYFAASRFAVVLVSQAFLQSRWAGNWELRAMLARMQQQTSGYALPYLLEKVEVPGLSPTIGYVSAVDFSPPEFADLVIRKMRESRTPPSPGSGKNQAHQ</sequence>